<accession>A0AB74TWQ8</accession>
<gene>
    <name evidence="3" type="ORF">VUQ09_01680</name>
</gene>
<dbReference type="InterPro" id="IPR010982">
    <property type="entry name" value="Lambda_DNA-bd_dom_sf"/>
</dbReference>
<dbReference type="CDD" id="cd00093">
    <property type="entry name" value="HTH_XRE"/>
    <property type="match status" value="1"/>
</dbReference>
<dbReference type="SUPFAM" id="SSF47413">
    <property type="entry name" value="lambda repressor-like DNA-binding domains"/>
    <property type="match status" value="1"/>
</dbReference>
<dbReference type="PANTHER" id="PTHR46558:SF4">
    <property type="entry name" value="DNA-BIDING PHAGE PROTEIN"/>
    <property type="match status" value="1"/>
</dbReference>
<sequence>MDEQYSLKQWRNLRGYSQEELAREVGVSTRTISNYENDVENLGNASYRRVQKIVNVLNIKLDQIFLGDTSEKQK</sequence>
<dbReference type="AlphaFoldDB" id="A0AB74TWQ8"/>
<evidence type="ECO:0000313" key="3">
    <source>
        <dbReference type="EMBL" id="XBC48124.1"/>
    </source>
</evidence>
<dbReference type="GO" id="GO:0003677">
    <property type="term" value="F:DNA binding"/>
    <property type="evidence" value="ECO:0007669"/>
    <property type="project" value="UniProtKB-KW"/>
</dbReference>
<dbReference type="InterPro" id="IPR001387">
    <property type="entry name" value="Cro/C1-type_HTH"/>
</dbReference>
<reference evidence="3" key="1">
    <citation type="submission" date="2023-12" db="EMBL/GenBank/DDBJ databases">
        <title>Dolosigranulum savutii sp. nov. isolated from human upper respiratory samples collected in Botswana.</title>
        <authorList>
            <person name="Kelly M.S."/>
        </authorList>
    </citation>
    <scope>NUCLEOTIDE SEQUENCE</scope>
    <source>
        <strain evidence="3">MSK312</strain>
    </source>
</reference>
<dbReference type="Pfam" id="PF01381">
    <property type="entry name" value="HTH_3"/>
    <property type="match status" value="1"/>
</dbReference>
<feature type="domain" description="HTH cro/C1-type" evidence="2">
    <location>
        <begin position="7"/>
        <end position="64"/>
    </location>
</feature>
<proteinExistence type="predicted"/>
<dbReference type="EMBL" id="CP142434">
    <property type="protein sequence ID" value="XBC48124.1"/>
    <property type="molecule type" value="Genomic_DNA"/>
</dbReference>
<name>A0AB74TWQ8_9LACT</name>
<organism evidence="3">
    <name type="scientific">Dolosigranulum savutiense</name>
    <dbReference type="NCBI Taxonomy" id="3110288"/>
    <lineage>
        <taxon>Bacteria</taxon>
        <taxon>Bacillati</taxon>
        <taxon>Bacillota</taxon>
        <taxon>Bacilli</taxon>
        <taxon>Lactobacillales</taxon>
        <taxon>Carnobacteriaceae</taxon>
        <taxon>Dolosigranulum</taxon>
    </lineage>
</organism>
<evidence type="ECO:0000256" key="1">
    <source>
        <dbReference type="ARBA" id="ARBA00023125"/>
    </source>
</evidence>
<keyword evidence="1" id="KW-0238">DNA-binding</keyword>
<protein>
    <submittedName>
        <fullName evidence="3">Helix-turn-helix transcriptional regulator</fullName>
    </submittedName>
</protein>
<dbReference type="Gene3D" id="1.10.260.40">
    <property type="entry name" value="lambda repressor-like DNA-binding domains"/>
    <property type="match status" value="1"/>
</dbReference>
<dbReference type="RefSeq" id="WP_347298139.1">
    <property type="nucleotide sequence ID" value="NZ_CP142434.1"/>
</dbReference>
<dbReference type="PROSITE" id="PS50943">
    <property type="entry name" value="HTH_CROC1"/>
    <property type="match status" value="1"/>
</dbReference>
<evidence type="ECO:0000259" key="2">
    <source>
        <dbReference type="PROSITE" id="PS50943"/>
    </source>
</evidence>
<dbReference type="SMART" id="SM00530">
    <property type="entry name" value="HTH_XRE"/>
    <property type="match status" value="1"/>
</dbReference>
<dbReference type="PANTHER" id="PTHR46558">
    <property type="entry name" value="TRACRIPTIONAL REGULATORY PROTEIN-RELATED-RELATED"/>
    <property type="match status" value="1"/>
</dbReference>